<dbReference type="InterPro" id="IPR005337">
    <property type="entry name" value="RapZ-like"/>
</dbReference>
<feature type="binding site" evidence="4">
    <location>
        <begin position="67"/>
        <end position="70"/>
    </location>
    <ligand>
        <name>GTP</name>
        <dbReference type="ChEBI" id="CHEBI:37565"/>
    </ligand>
</feature>
<dbReference type="OrthoDB" id="9784461at2"/>
<keyword evidence="2 4" id="KW-0067">ATP-binding</keyword>
<dbReference type="RefSeq" id="WP_148135158.1">
    <property type="nucleotide sequence ID" value="NZ_CP017634.1"/>
</dbReference>
<gene>
    <name evidence="7" type="ORF">DCMF_14935</name>
</gene>
<dbReference type="Pfam" id="PF03668">
    <property type="entry name" value="RapZ-like_N"/>
    <property type="match status" value="1"/>
</dbReference>
<feature type="binding site" evidence="4">
    <location>
        <begin position="16"/>
        <end position="23"/>
    </location>
    <ligand>
        <name>ATP</name>
        <dbReference type="ChEBI" id="CHEBI:30616"/>
    </ligand>
</feature>
<accession>A0A3G1KU07</accession>
<feature type="domain" description="RapZ C-terminal" evidence="6">
    <location>
        <begin position="171"/>
        <end position="289"/>
    </location>
</feature>
<dbReference type="PANTHER" id="PTHR30448">
    <property type="entry name" value="RNASE ADAPTER PROTEIN RAPZ"/>
    <property type="match status" value="1"/>
</dbReference>
<proteinExistence type="inferred from homology"/>
<dbReference type="InterPro" id="IPR053931">
    <property type="entry name" value="RapZ_C"/>
</dbReference>
<dbReference type="HAMAP" id="MF_00636">
    <property type="entry name" value="RapZ_like"/>
    <property type="match status" value="1"/>
</dbReference>
<dbReference type="Pfam" id="PF22740">
    <property type="entry name" value="PapZ_C"/>
    <property type="match status" value="1"/>
</dbReference>
<sequence>MQESKHREFQIEIITGMSGAGKSQVIHSLEDLGFYCVDNLPPTLIPKFTELISQSRGKMNKVALVMDIRGGEFFPALFEALSQLRSKEINYEIIFLEASNETLVRRFKETRRRHPLAPQGRILEGITQERIMLQELRGMADKIIDTSDLTNRQLKDQVLELFSENKQGQLSITIMSFGYKYGLPLDADLIIDVRFLPNPFYNETLRPFTGEHEQVKNFVLTHPVAKTFLRKYIGLLNFLIPHYAAEGKTHLVIAIGCTGGQHRSVTLANRIAKSLVRRGYHVSISHRDILKAGVKQE</sequence>
<organism evidence="7 8">
    <name type="scientific">Formimonas warabiya</name>
    <dbReference type="NCBI Taxonomy" id="1761012"/>
    <lineage>
        <taxon>Bacteria</taxon>
        <taxon>Bacillati</taxon>
        <taxon>Bacillota</taxon>
        <taxon>Clostridia</taxon>
        <taxon>Eubacteriales</taxon>
        <taxon>Peptococcaceae</taxon>
        <taxon>Candidatus Formimonas</taxon>
    </lineage>
</organism>
<evidence type="ECO:0000259" key="5">
    <source>
        <dbReference type="Pfam" id="PF03668"/>
    </source>
</evidence>
<dbReference type="EMBL" id="CP017634">
    <property type="protein sequence ID" value="ATW25894.1"/>
    <property type="molecule type" value="Genomic_DNA"/>
</dbReference>
<feature type="domain" description="RapZ-like N-terminal" evidence="5">
    <location>
        <begin position="10"/>
        <end position="165"/>
    </location>
</feature>
<reference evidence="7 8" key="1">
    <citation type="submission" date="2016-10" db="EMBL/GenBank/DDBJ databases">
        <title>Complete Genome Sequence of Peptococcaceae strain DCMF.</title>
        <authorList>
            <person name="Edwards R.J."/>
            <person name="Holland S.I."/>
            <person name="Deshpande N.P."/>
            <person name="Wong Y.K."/>
            <person name="Ertan H."/>
            <person name="Manefield M."/>
            <person name="Russell T.L."/>
            <person name="Lee M.J."/>
        </authorList>
    </citation>
    <scope>NUCLEOTIDE SEQUENCE [LARGE SCALE GENOMIC DNA]</scope>
    <source>
        <strain evidence="7 8">DCMF</strain>
    </source>
</reference>
<evidence type="ECO:0000259" key="6">
    <source>
        <dbReference type="Pfam" id="PF22740"/>
    </source>
</evidence>
<protein>
    <submittedName>
        <fullName evidence="7">RNase adaptor protein RapZ</fullName>
    </submittedName>
</protein>
<keyword evidence="8" id="KW-1185">Reference proteome</keyword>
<dbReference type="Proteomes" id="UP000323521">
    <property type="component" value="Chromosome"/>
</dbReference>
<dbReference type="InterPro" id="IPR053930">
    <property type="entry name" value="RapZ-like_N"/>
</dbReference>
<dbReference type="InterPro" id="IPR027417">
    <property type="entry name" value="P-loop_NTPase"/>
</dbReference>
<dbReference type="Gene3D" id="3.40.50.300">
    <property type="entry name" value="P-loop containing nucleotide triphosphate hydrolases"/>
    <property type="match status" value="1"/>
</dbReference>
<keyword evidence="3 4" id="KW-0342">GTP-binding</keyword>
<evidence type="ECO:0000313" key="7">
    <source>
        <dbReference type="EMBL" id="ATW25894.1"/>
    </source>
</evidence>
<dbReference type="GO" id="GO:0005525">
    <property type="term" value="F:GTP binding"/>
    <property type="evidence" value="ECO:0007669"/>
    <property type="project" value="UniProtKB-UniRule"/>
</dbReference>
<name>A0A3G1KU07_FORW1</name>
<dbReference type="KEGG" id="fwa:DCMF_14935"/>
<evidence type="ECO:0000256" key="4">
    <source>
        <dbReference type="HAMAP-Rule" id="MF_00636"/>
    </source>
</evidence>
<dbReference type="SUPFAM" id="SSF52540">
    <property type="entry name" value="P-loop containing nucleoside triphosphate hydrolases"/>
    <property type="match status" value="1"/>
</dbReference>
<keyword evidence="1 4" id="KW-0547">Nucleotide-binding</keyword>
<evidence type="ECO:0000256" key="3">
    <source>
        <dbReference type="ARBA" id="ARBA00023134"/>
    </source>
</evidence>
<evidence type="ECO:0000256" key="2">
    <source>
        <dbReference type="ARBA" id="ARBA00022840"/>
    </source>
</evidence>
<evidence type="ECO:0000313" key="8">
    <source>
        <dbReference type="Proteomes" id="UP000323521"/>
    </source>
</evidence>
<dbReference type="GO" id="GO:0005524">
    <property type="term" value="F:ATP binding"/>
    <property type="evidence" value="ECO:0007669"/>
    <property type="project" value="UniProtKB-UniRule"/>
</dbReference>
<dbReference type="AlphaFoldDB" id="A0A3G1KU07"/>
<dbReference type="PANTHER" id="PTHR30448:SF0">
    <property type="entry name" value="RNASE ADAPTER PROTEIN RAPZ"/>
    <property type="match status" value="1"/>
</dbReference>
<dbReference type="NCBIfam" id="NF003828">
    <property type="entry name" value="PRK05416.1"/>
    <property type="match status" value="1"/>
</dbReference>
<evidence type="ECO:0000256" key="1">
    <source>
        <dbReference type="ARBA" id="ARBA00022741"/>
    </source>
</evidence>
<dbReference type="PIRSF" id="PIRSF005052">
    <property type="entry name" value="P-loopkin"/>
    <property type="match status" value="1"/>
</dbReference>